<feature type="compositionally biased region" description="Low complexity" evidence="2">
    <location>
        <begin position="69"/>
        <end position="83"/>
    </location>
</feature>
<reference evidence="5 6" key="1">
    <citation type="submission" date="2008-03" db="EMBL/GenBank/DDBJ databases">
        <title>Complete sequence of Leptothrix cholodnii SP-6.</title>
        <authorList>
            <consortium name="US DOE Joint Genome Institute"/>
            <person name="Copeland A."/>
            <person name="Lucas S."/>
            <person name="Lapidus A."/>
            <person name="Glavina del Rio T."/>
            <person name="Dalin E."/>
            <person name="Tice H."/>
            <person name="Bruce D."/>
            <person name="Goodwin L."/>
            <person name="Pitluck S."/>
            <person name="Chertkov O."/>
            <person name="Brettin T."/>
            <person name="Detter J.C."/>
            <person name="Han C."/>
            <person name="Kuske C.R."/>
            <person name="Schmutz J."/>
            <person name="Larimer F."/>
            <person name="Land M."/>
            <person name="Hauser L."/>
            <person name="Kyrpides N."/>
            <person name="Lykidis A."/>
            <person name="Emerson D."/>
            <person name="Richardson P."/>
        </authorList>
    </citation>
    <scope>NUCLEOTIDE SEQUENCE [LARGE SCALE GENOMIC DNA]</scope>
    <source>
        <strain evidence="6">ATCC 51168 / LMG 8142 / SP-6</strain>
    </source>
</reference>
<dbReference type="PROSITE" id="PS51782">
    <property type="entry name" value="LYSM"/>
    <property type="match status" value="1"/>
</dbReference>
<dbReference type="CAZy" id="CBM50">
    <property type="family name" value="Carbohydrate-Binding Module Family 50"/>
</dbReference>
<dbReference type="Proteomes" id="UP000001693">
    <property type="component" value="Chromosome"/>
</dbReference>
<dbReference type="Gene3D" id="1.10.530.10">
    <property type="match status" value="1"/>
</dbReference>
<dbReference type="Pfam" id="PF01476">
    <property type="entry name" value="LysM"/>
    <property type="match status" value="1"/>
</dbReference>
<dbReference type="CAZy" id="GH23">
    <property type="family name" value="Glycoside Hydrolase Family 23"/>
</dbReference>
<evidence type="ECO:0000259" key="4">
    <source>
        <dbReference type="PROSITE" id="PS51782"/>
    </source>
</evidence>
<dbReference type="EMBL" id="CP001013">
    <property type="protein sequence ID" value="ACB34240.1"/>
    <property type="molecule type" value="Genomic_DNA"/>
</dbReference>
<gene>
    <name evidence="5" type="ordered locus">Lcho_1973</name>
</gene>
<dbReference type="HOGENOM" id="CLU_009520_1_5_4"/>
<comment type="similarity">
    <text evidence="1">Belongs to the transglycosylase Slt family.</text>
</comment>
<dbReference type="eggNOG" id="COG1388">
    <property type="taxonomic scope" value="Bacteria"/>
</dbReference>
<keyword evidence="3" id="KW-0732">Signal</keyword>
<dbReference type="KEGG" id="lch:Lcho_1973"/>
<dbReference type="GO" id="GO:0000270">
    <property type="term" value="P:peptidoglycan metabolic process"/>
    <property type="evidence" value="ECO:0007669"/>
    <property type="project" value="InterPro"/>
</dbReference>
<organism evidence="5 6">
    <name type="scientific">Leptothrix cholodnii (strain ATCC 51168 / LMG 8142 / SP-6)</name>
    <name type="common">Leptothrix discophora (strain SP-6)</name>
    <dbReference type="NCBI Taxonomy" id="395495"/>
    <lineage>
        <taxon>Bacteria</taxon>
        <taxon>Pseudomonadati</taxon>
        <taxon>Pseudomonadota</taxon>
        <taxon>Betaproteobacteria</taxon>
        <taxon>Burkholderiales</taxon>
        <taxon>Sphaerotilaceae</taxon>
        <taxon>Leptothrix</taxon>
    </lineage>
</organism>
<feature type="compositionally biased region" description="Polar residues" evidence="2">
    <location>
        <begin position="84"/>
        <end position="98"/>
    </location>
</feature>
<sequence length="578" mass="62586" precursor="true">MKSSARAGLALTAVALASWLAGCATAPQASLSNTSEIPPPPLLTTVSTRTQRPQEGPLAPLPSLDGQNAPVASAAAPGAGDVATSPQPAATRTLNPTGTAHADDGGATVDVRPLARSEILSAALPPAEPENGIDAAGRPTDILRPDQTPIDDSQARLDLWQRVRDSYRMPDLDGALVEQHERWYAARPEYVQRMTERGGRYLFHILDEVQRRGMPGELALLPFIESAFNPQAMSVAKASGMWQFIPSTGRDFDLKQNHFRDDRRDVLASTRAALDYLARLHRQFGDWHLALAAYNWGEGNVSRAIARNQRLGLATGYESLRMPAETRSYVPKLQAVKNIVANPRAFGLTLPALENHPYFMSVAIKRDIDVALAARLAGLGVDEFKALNPSMNKPVILAAGTPQVLLPYDNADAFVRRLEAHQGPLASWTAWVVPRTMRPADAARQVGVSESVLREVNHIPPRMLVKASSTLLVPRSLRRSVDVSEQVADNAYMSLAPDLPPMKKVAIKARKGDTVASVAKRHRISAAQLAQWNKVSTSARFAAGQSLVIYKANKPAKATKVRRAQAPAKAVRVASSRP</sequence>
<dbReference type="SUPFAM" id="SSF54106">
    <property type="entry name" value="LysM domain"/>
    <property type="match status" value="1"/>
</dbReference>
<feature type="region of interest" description="Disordered" evidence="2">
    <location>
        <begin position="29"/>
        <end position="107"/>
    </location>
</feature>
<dbReference type="Gene3D" id="3.10.350.10">
    <property type="entry name" value="LysM domain"/>
    <property type="match status" value="1"/>
</dbReference>
<dbReference type="InterPro" id="IPR018392">
    <property type="entry name" value="LysM"/>
</dbReference>
<dbReference type="PROSITE" id="PS51257">
    <property type="entry name" value="PROKAR_LIPOPROTEIN"/>
    <property type="match status" value="1"/>
</dbReference>
<proteinExistence type="inferred from homology"/>
<protein>
    <submittedName>
        <fullName evidence="5">Lytic transglycosylase catalytic</fullName>
    </submittedName>
</protein>
<evidence type="ECO:0000256" key="2">
    <source>
        <dbReference type="SAM" id="MobiDB-lite"/>
    </source>
</evidence>
<evidence type="ECO:0000256" key="3">
    <source>
        <dbReference type="SAM" id="SignalP"/>
    </source>
</evidence>
<dbReference type="OrthoDB" id="9815002at2"/>
<dbReference type="SMART" id="SM00257">
    <property type="entry name" value="LysM"/>
    <property type="match status" value="1"/>
</dbReference>
<feature type="domain" description="LysM" evidence="4">
    <location>
        <begin position="505"/>
        <end position="549"/>
    </location>
</feature>
<dbReference type="CDD" id="cd00118">
    <property type="entry name" value="LysM"/>
    <property type="match status" value="1"/>
</dbReference>
<dbReference type="STRING" id="395495.Lcho_1973"/>
<dbReference type="InterPro" id="IPR036779">
    <property type="entry name" value="LysM_dom_sf"/>
</dbReference>
<dbReference type="eggNOG" id="COG0741">
    <property type="taxonomic scope" value="Bacteria"/>
</dbReference>
<dbReference type="Pfam" id="PF01464">
    <property type="entry name" value="SLT"/>
    <property type="match status" value="1"/>
</dbReference>
<evidence type="ECO:0000313" key="6">
    <source>
        <dbReference type="Proteomes" id="UP000001693"/>
    </source>
</evidence>
<evidence type="ECO:0000313" key="5">
    <source>
        <dbReference type="EMBL" id="ACB34240.1"/>
    </source>
</evidence>
<dbReference type="InterPro" id="IPR008258">
    <property type="entry name" value="Transglycosylase_SLT_dom_1"/>
</dbReference>
<feature type="compositionally biased region" description="Polar residues" evidence="2">
    <location>
        <begin position="44"/>
        <end position="53"/>
    </location>
</feature>
<feature type="chain" id="PRO_5002773257" evidence="3">
    <location>
        <begin position="27"/>
        <end position="578"/>
    </location>
</feature>
<dbReference type="GO" id="GO:0016020">
    <property type="term" value="C:membrane"/>
    <property type="evidence" value="ECO:0007669"/>
    <property type="project" value="InterPro"/>
</dbReference>
<dbReference type="RefSeq" id="WP_012347000.1">
    <property type="nucleotide sequence ID" value="NC_010524.1"/>
</dbReference>
<name>B1Y1E1_LEPCP</name>
<dbReference type="SUPFAM" id="SSF53955">
    <property type="entry name" value="Lysozyme-like"/>
    <property type="match status" value="1"/>
</dbReference>
<dbReference type="CDD" id="cd16894">
    <property type="entry name" value="MltD-like"/>
    <property type="match status" value="1"/>
</dbReference>
<dbReference type="PANTHER" id="PTHR37423">
    <property type="entry name" value="SOLUBLE LYTIC MUREIN TRANSGLYCOSYLASE-RELATED"/>
    <property type="match status" value="1"/>
</dbReference>
<keyword evidence="6" id="KW-1185">Reference proteome</keyword>
<evidence type="ECO:0000256" key="1">
    <source>
        <dbReference type="ARBA" id="ARBA00007734"/>
    </source>
</evidence>
<dbReference type="InterPro" id="IPR023346">
    <property type="entry name" value="Lysozyme-like_dom_sf"/>
</dbReference>
<dbReference type="PANTHER" id="PTHR37423:SF2">
    <property type="entry name" value="MEMBRANE-BOUND LYTIC MUREIN TRANSGLYCOSYLASE C"/>
    <property type="match status" value="1"/>
</dbReference>
<dbReference type="InterPro" id="IPR000189">
    <property type="entry name" value="Transglyc_AS"/>
</dbReference>
<accession>B1Y1E1</accession>
<dbReference type="AlphaFoldDB" id="B1Y1E1"/>
<feature type="signal peptide" evidence="3">
    <location>
        <begin position="1"/>
        <end position="26"/>
    </location>
</feature>
<feature type="region of interest" description="Disordered" evidence="2">
    <location>
        <begin position="122"/>
        <end position="149"/>
    </location>
</feature>
<dbReference type="GO" id="GO:0008933">
    <property type="term" value="F:peptidoglycan lytic transglycosylase activity"/>
    <property type="evidence" value="ECO:0007669"/>
    <property type="project" value="InterPro"/>
</dbReference>
<dbReference type="PROSITE" id="PS00922">
    <property type="entry name" value="TRANSGLYCOSYLASE"/>
    <property type="match status" value="1"/>
</dbReference>